<protein>
    <submittedName>
        <fullName evidence="1">Uncharacterized protein</fullName>
    </submittedName>
</protein>
<evidence type="ECO:0000313" key="2">
    <source>
        <dbReference type="Proteomes" id="UP000193642"/>
    </source>
</evidence>
<dbReference type="Proteomes" id="UP000193642">
    <property type="component" value="Unassembled WGS sequence"/>
</dbReference>
<keyword evidence="2" id="KW-1185">Reference proteome</keyword>
<accession>A0A1Y2C8G0</accession>
<comment type="caution">
    <text evidence="1">The sequence shown here is derived from an EMBL/GenBank/DDBJ whole genome shotgun (WGS) entry which is preliminary data.</text>
</comment>
<dbReference type="SUPFAM" id="SSF48403">
    <property type="entry name" value="Ankyrin repeat"/>
    <property type="match status" value="1"/>
</dbReference>
<dbReference type="InterPro" id="IPR002110">
    <property type="entry name" value="Ankyrin_rpt"/>
</dbReference>
<name>A0A1Y2C8G0_9FUNG</name>
<dbReference type="STRING" id="329046.A0A1Y2C8G0"/>
<dbReference type="Pfam" id="PF00023">
    <property type="entry name" value="Ank"/>
    <property type="match status" value="1"/>
</dbReference>
<evidence type="ECO:0000313" key="1">
    <source>
        <dbReference type="EMBL" id="ORY43321.1"/>
    </source>
</evidence>
<organism evidence="1 2">
    <name type="scientific">Rhizoclosmatium globosum</name>
    <dbReference type="NCBI Taxonomy" id="329046"/>
    <lineage>
        <taxon>Eukaryota</taxon>
        <taxon>Fungi</taxon>
        <taxon>Fungi incertae sedis</taxon>
        <taxon>Chytridiomycota</taxon>
        <taxon>Chytridiomycota incertae sedis</taxon>
        <taxon>Chytridiomycetes</taxon>
        <taxon>Chytridiales</taxon>
        <taxon>Chytriomycetaceae</taxon>
        <taxon>Rhizoclosmatium</taxon>
    </lineage>
</organism>
<dbReference type="PANTHER" id="PTHR46224">
    <property type="entry name" value="ANKYRIN REPEAT FAMILY PROTEIN"/>
    <property type="match status" value="1"/>
</dbReference>
<dbReference type="AlphaFoldDB" id="A0A1Y2C8G0"/>
<dbReference type="InterPro" id="IPR036770">
    <property type="entry name" value="Ankyrin_rpt-contain_sf"/>
</dbReference>
<dbReference type="PANTHER" id="PTHR46224:SF64">
    <property type="entry name" value="IQ MOTIF AND ANKYRIN REPEAT DOMAIN-CONTAINING PROTEIN 1"/>
    <property type="match status" value="1"/>
</dbReference>
<dbReference type="SMART" id="SM00248">
    <property type="entry name" value="ANK"/>
    <property type="match status" value="2"/>
</dbReference>
<proteinExistence type="predicted"/>
<sequence length="436" mass="49396">MTETMSIQVVTPNSYKRKAIVFPDVIPLELRVLILLCLPIDSQLKTTITALFQDKPNLITLYIANKHLNIQGLKSCTNQEYSSLPTPYQLAILCRCSIGTTTHSFLNFFRLIEQGAPDALIHIPQKVQVQPSTILTHALYEPTLVLAEKLIQHNVIDLHDCNALHLSIACRRGHVNLVRAILLRQSNLNVCGEENMNIVNALKSGNKDLVSVLLKDVRVRPCFQQLVYPAAEYGCTEAFKVLLESGDVNVAECVHNPLLVAIRNGHDGVVELLLDHDGTRIPSTCIEIAVENYRHDILDRLLSHPRVDQVSKSQYRLMHYTLLQEWDHLLEVLANPLVNPSVNDNFIMLEALRCTRFDVVERLCQHPLTDFTLNSYGCLLPAVEANCFVLVGVILLQPQPPPFRIMRDALWRASMEYKDDIVELFTDLFPTLLRYI</sequence>
<dbReference type="OrthoDB" id="1577640at2759"/>
<dbReference type="Pfam" id="PF12796">
    <property type="entry name" value="Ank_2"/>
    <property type="match status" value="1"/>
</dbReference>
<reference evidence="1 2" key="1">
    <citation type="submission" date="2016-07" db="EMBL/GenBank/DDBJ databases">
        <title>Pervasive Adenine N6-methylation of Active Genes in Fungi.</title>
        <authorList>
            <consortium name="DOE Joint Genome Institute"/>
            <person name="Mondo S.J."/>
            <person name="Dannebaum R.O."/>
            <person name="Kuo R.C."/>
            <person name="Labutti K."/>
            <person name="Haridas S."/>
            <person name="Kuo A."/>
            <person name="Salamov A."/>
            <person name="Ahrendt S.R."/>
            <person name="Lipzen A."/>
            <person name="Sullivan W."/>
            <person name="Andreopoulos W.B."/>
            <person name="Clum A."/>
            <person name="Lindquist E."/>
            <person name="Daum C."/>
            <person name="Ramamoorthy G.K."/>
            <person name="Gryganskyi A."/>
            <person name="Culley D."/>
            <person name="Magnuson J.K."/>
            <person name="James T.Y."/>
            <person name="O'Malley M.A."/>
            <person name="Stajich J.E."/>
            <person name="Spatafora J.W."/>
            <person name="Visel A."/>
            <person name="Grigoriev I.V."/>
        </authorList>
    </citation>
    <scope>NUCLEOTIDE SEQUENCE [LARGE SCALE GENOMIC DNA]</scope>
    <source>
        <strain evidence="1 2">JEL800</strain>
    </source>
</reference>
<gene>
    <name evidence="1" type="ORF">BCR33DRAFT_851076</name>
</gene>
<dbReference type="EMBL" id="MCGO01000025">
    <property type="protein sequence ID" value="ORY43321.1"/>
    <property type="molecule type" value="Genomic_DNA"/>
</dbReference>
<dbReference type="Gene3D" id="1.25.40.20">
    <property type="entry name" value="Ankyrin repeat-containing domain"/>
    <property type="match status" value="2"/>
</dbReference>
<dbReference type="InterPro" id="IPR051616">
    <property type="entry name" value="Cul2-RING_E3_ligase_SR"/>
</dbReference>